<dbReference type="GeneID" id="9939127"/>
<evidence type="ECO:0000313" key="3">
    <source>
        <dbReference type="EMBL" id="EFO26737.2"/>
    </source>
</evidence>
<name>A0A1I7VVG3_LOALO</name>
<dbReference type="Proteomes" id="UP000095285">
    <property type="component" value="Unassembled WGS sequence"/>
</dbReference>
<dbReference type="STRING" id="7209.A0A1I7VVG3"/>
<dbReference type="FunCoup" id="A0A1I7VVG3">
    <property type="interactions" value="203"/>
</dbReference>
<dbReference type="RefSeq" id="XP_020303751.1">
    <property type="nucleotide sequence ID" value="XM_020445833.1"/>
</dbReference>
<feature type="region of interest" description="Disordered" evidence="2">
    <location>
        <begin position="261"/>
        <end position="292"/>
    </location>
</feature>
<reference evidence="5" key="2">
    <citation type="submission" date="2016-11" db="UniProtKB">
        <authorList>
            <consortium name="WormBaseParasite"/>
        </authorList>
    </citation>
    <scope>IDENTIFICATION</scope>
</reference>
<dbReference type="OMA" id="REVHPHW"/>
<reference evidence="3 4" key="1">
    <citation type="submission" date="2012-04" db="EMBL/GenBank/DDBJ databases">
        <title>The Genome Sequence of Loa loa.</title>
        <authorList>
            <consortium name="The Broad Institute Genome Sequencing Platform"/>
            <consortium name="Broad Institute Genome Sequencing Center for Infectious Disease"/>
            <person name="Nutman T.B."/>
            <person name="Fink D.L."/>
            <person name="Russ C."/>
            <person name="Young S."/>
            <person name="Zeng Q."/>
            <person name="Gargeya S."/>
            <person name="Alvarado L."/>
            <person name="Berlin A."/>
            <person name="Chapman S.B."/>
            <person name="Chen Z."/>
            <person name="Freedman E."/>
            <person name="Gellesch M."/>
            <person name="Goldberg J."/>
            <person name="Griggs A."/>
            <person name="Gujja S."/>
            <person name="Heilman E.R."/>
            <person name="Heiman D."/>
            <person name="Howarth C."/>
            <person name="Mehta T."/>
            <person name="Neiman D."/>
            <person name="Pearson M."/>
            <person name="Roberts A."/>
            <person name="Saif S."/>
            <person name="Shea T."/>
            <person name="Shenoy N."/>
            <person name="Sisk P."/>
            <person name="Stolte C."/>
            <person name="Sykes S."/>
            <person name="White J."/>
            <person name="Yandava C."/>
            <person name="Haas B."/>
            <person name="Henn M.R."/>
            <person name="Nusbaum C."/>
            <person name="Birren B."/>
        </authorList>
    </citation>
    <scope>NUCLEOTIDE SEQUENCE [LARGE SCALE GENOMIC DNA]</scope>
</reference>
<dbReference type="AlphaFoldDB" id="A0A1I7VVG3"/>
<dbReference type="KEGG" id="loa:LOAG_01753"/>
<evidence type="ECO:0000313" key="4">
    <source>
        <dbReference type="Proteomes" id="UP000095285"/>
    </source>
</evidence>
<keyword evidence="4" id="KW-1185">Reference proteome</keyword>
<accession>A0A1I7VVG3</accession>
<feature type="compositionally biased region" description="Basic and acidic residues" evidence="2">
    <location>
        <begin position="278"/>
        <end position="292"/>
    </location>
</feature>
<evidence type="ECO:0000313" key="5">
    <source>
        <dbReference type="WBParaSite" id="EN70_6721"/>
    </source>
</evidence>
<accession>A0A1S0U8H5</accession>
<dbReference type="WBParaSite" id="EN70_6721">
    <property type="protein sequence ID" value="EN70_6721"/>
    <property type="gene ID" value="EN70_6721"/>
</dbReference>
<feature type="coiled-coil region" evidence="1">
    <location>
        <begin position="649"/>
        <end position="690"/>
    </location>
</feature>
<dbReference type="eggNOG" id="ENOG502S5KD">
    <property type="taxonomic scope" value="Eukaryota"/>
</dbReference>
<evidence type="ECO:0000256" key="1">
    <source>
        <dbReference type="SAM" id="Coils"/>
    </source>
</evidence>
<sequence length="699" mass="78422">MDQCKGVDESVSVLHTYLPDIQSAICEKFQGAECSMEVSPELTEPPFNCAFHALGKKIHLLPSGSVIPKDFYQVSATSEGVVVTDGLASEYLHLVLEGGDDWKTPLQKVFNQKLGISWCFLVMELQSGTAQFHMLHAQTKPIKSYAECTILWLSELKQTSASQLLPKPKTSKKTVKKSFADKSVADTETSGKTTAMKTIKNNNGQKIVRKKLAPAVTMPPTTIGIADEDTKTGNDISVNIKKAVVSKARNSLTNTVDSENYINGDGSADSGVSLVDSDTERSSKCTKGNELDEHERIPSIVKQTESINGAEFAVPLPVPTSKVNLKTTDNDNISTSDNTANIVTFAAGNTLTSHSELPASLIVRRNNIKYEMNKKVGRILEEEEEEESEDWDRIAVELTNGHRMSDRYLNGRDSLIPMRRSAPMYINSTFPRSFFSNGSDSLQRLPSRDDISVIRRFADEEMPPVQVLQLVLKKFSYKELGELRQVHPHWDELCGQALNSGYHALVKKANKLLTDCQRRVHSEPDLHNVLSTLTSVQVHILNPVDILRPAMDEGVCCFPYGELLDQTFHIVEKAKEMMESGKDITINWKPIAELAKRAQLHYKSNLAALMEEKLGEVIRLKALQSLQRIDSFMIDSTVNKLEKATYMARDELEWEIEQLRHQNAQLKKDNRELKKDCMRLEARVEIIENKFKTMARLLQ</sequence>
<dbReference type="CTD" id="9939127"/>
<proteinExistence type="predicted"/>
<organism evidence="4 5">
    <name type="scientific">Loa loa</name>
    <name type="common">Eye worm</name>
    <name type="synonym">Filaria loa</name>
    <dbReference type="NCBI Taxonomy" id="7209"/>
    <lineage>
        <taxon>Eukaryota</taxon>
        <taxon>Metazoa</taxon>
        <taxon>Ecdysozoa</taxon>
        <taxon>Nematoda</taxon>
        <taxon>Chromadorea</taxon>
        <taxon>Rhabditida</taxon>
        <taxon>Spirurina</taxon>
        <taxon>Spiruromorpha</taxon>
        <taxon>Filarioidea</taxon>
        <taxon>Onchocercidae</taxon>
        <taxon>Loa</taxon>
    </lineage>
</organism>
<evidence type="ECO:0000256" key="2">
    <source>
        <dbReference type="SAM" id="MobiDB-lite"/>
    </source>
</evidence>
<dbReference type="EMBL" id="JH712077">
    <property type="protein sequence ID" value="EFO26737.2"/>
    <property type="molecule type" value="Genomic_DNA"/>
</dbReference>
<protein>
    <submittedName>
        <fullName evidence="5">Ras-GEF domain-containing protein</fullName>
    </submittedName>
</protein>
<dbReference type="OrthoDB" id="5860767at2759"/>
<keyword evidence="1" id="KW-0175">Coiled coil</keyword>
<gene>
    <name evidence="3 5" type="ORF">LOAG_01753</name>
</gene>